<dbReference type="Gene3D" id="3.20.70.20">
    <property type="match status" value="1"/>
</dbReference>
<dbReference type="GO" id="GO:0071897">
    <property type="term" value="P:DNA biosynthetic process"/>
    <property type="evidence" value="ECO:0007669"/>
    <property type="project" value="UniProtKB-KW"/>
</dbReference>
<dbReference type="RefSeq" id="WP_073027456.1">
    <property type="nucleotide sequence ID" value="NZ_FQZS01000029.1"/>
</dbReference>
<dbReference type="InterPro" id="IPR013509">
    <property type="entry name" value="RNR_lsu_N"/>
</dbReference>
<evidence type="ECO:0000256" key="6">
    <source>
        <dbReference type="ARBA" id="ARBA00022840"/>
    </source>
</evidence>
<evidence type="ECO:0000256" key="3">
    <source>
        <dbReference type="ARBA" id="ARBA00022628"/>
    </source>
</evidence>
<keyword evidence="3 14" id="KW-0846">Cobalamin</keyword>
<keyword evidence="10 14" id="KW-0170">Cobalt</keyword>
<evidence type="ECO:0000259" key="15">
    <source>
        <dbReference type="Pfam" id="PF00317"/>
    </source>
</evidence>
<keyword evidence="5 14" id="KW-0547">Nucleotide-binding</keyword>
<evidence type="ECO:0000259" key="16">
    <source>
        <dbReference type="Pfam" id="PF02867"/>
    </source>
</evidence>
<dbReference type="EC" id="1.17.4.1" evidence="14"/>
<dbReference type="AlphaFoldDB" id="A0A1M6IBZ4"/>
<dbReference type="SUPFAM" id="SSF51998">
    <property type="entry name" value="PFL-like glycyl radical enzymes"/>
    <property type="match status" value="1"/>
</dbReference>
<accession>A0A1M6IBZ4</accession>
<dbReference type="Pfam" id="PF12637">
    <property type="entry name" value="TSCPD"/>
    <property type="match status" value="1"/>
</dbReference>
<reference evidence="18 19" key="1">
    <citation type="submission" date="2016-11" db="EMBL/GenBank/DDBJ databases">
        <authorList>
            <person name="Jaros S."/>
            <person name="Januszkiewicz K."/>
            <person name="Wedrychowicz H."/>
        </authorList>
    </citation>
    <scope>NUCLEOTIDE SEQUENCE [LARGE SCALE GENOMIC DNA]</scope>
    <source>
        <strain evidence="18 19">DSM 19022</strain>
    </source>
</reference>
<dbReference type="FunFam" id="3.20.70.20:FF:000018">
    <property type="entry name" value="Vitamin B12-dependent ribonucleotide reductase"/>
    <property type="match status" value="1"/>
</dbReference>
<dbReference type="SUPFAM" id="SSF48168">
    <property type="entry name" value="R1 subunit of ribonucleotide reductase, N-terminal domain"/>
    <property type="match status" value="1"/>
</dbReference>
<feature type="domain" description="TSCPD" evidence="17">
    <location>
        <begin position="587"/>
        <end position="691"/>
    </location>
</feature>
<dbReference type="GO" id="GO:0004748">
    <property type="term" value="F:ribonucleoside-diphosphate reductase activity, thioredoxin disulfide as acceptor"/>
    <property type="evidence" value="ECO:0007669"/>
    <property type="project" value="UniProtKB-EC"/>
</dbReference>
<proteinExistence type="inferred from homology"/>
<dbReference type="GO" id="GO:0031419">
    <property type="term" value="F:cobalamin binding"/>
    <property type="evidence" value="ECO:0007669"/>
    <property type="project" value="UniProtKB-KW"/>
</dbReference>
<dbReference type="PRINTS" id="PR01183">
    <property type="entry name" value="RIBORDTASEM1"/>
</dbReference>
<evidence type="ECO:0000256" key="1">
    <source>
        <dbReference type="ARBA" id="ARBA00001922"/>
    </source>
</evidence>
<keyword evidence="7 14" id="KW-0560">Oxidoreductase</keyword>
<evidence type="ECO:0000313" key="19">
    <source>
        <dbReference type="Proteomes" id="UP000184442"/>
    </source>
</evidence>
<evidence type="ECO:0000256" key="14">
    <source>
        <dbReference type="RuleBase" id="RU364064"/>
    </source>
</evidence>
<dbReference type="Pfam" id="PF02867">
    <property type="entry name" value="Ribonuc_red_lgC"/>
    <property type="match status" value="1"/>
</dbReference>
<comment type="cofactor">
    <cofactor evidence="1 14">
        <name>adenosylcob(III)alamin</name>
        <dbReference type="ChEBI" id="CHEBI:18408"/>
    </cofactor>
</comment>
<name>A0A1M6IBZ4_9FIRM</name>
<dbReference type="CDD" id="cd02888">
    <property type="entry name" value="RNR_II_dimer"/>
    <property type="match status" value="1"/>
</dbReference>
<organism evidence="18 19">
    <name type="scientific">Lutispora thermophila DSM 19022</name>
    <dbReference type="NCBI Taxonomy" id="1122184"/>
    <lineage>
        <taxon>Bacteria</taxon>
        <taxon>Bacillati</taxon>
        <taxon>Bacillota</taxon>
        <taxon>Clostridia</taxon>
        <taxon>Lutisporales</taxon>
        <taxon>Lutisporaceae</taxon>
        <taxon>Lutispora</taxon>
    </lineage>
</organism>
<dbReference type="NCBIfam" id="TIGR02504">
    <property type="entry name" value="NrdJ_Z"/>
    <property type="match status" value="1"/>
</dbReference>
<keyword evidence="6" id="KW-0067">ATP-binding</keyword>
<sequence length="780" mass="86415">MISENGLKVLERRYLAKNEEGKLIETPEGLFKRVSSFIASADKIYEPDKDISELEKKFYDIMYNLDFLPNSPTLMNAGRELGQLSACFVLPVEDSMEGIFDAIKHAAIIHKSGGGTGFSFSRLRSKGSSVNSTGGVASGPISFMKVFNSATEAVKQGGVRRGANMGILRVDHPDILEFIQCKKNDKEITNFNISVGITEKFMEAVEKDEEYELIEPHTKKVKGKLKAREVFDLIVDMAWNNGEPGIIFLDRMNRDNVVPELGEIESTNPCGEQPLLPFESCNLGSINLVNCIKDNGIKKEIDFDKLGDLVDTAVHFLDNVIDVNKYPLEKIDEMTKKTRKIGLGVMGFADMLINLGIPYDSEDAIETAESVMSFINERSKQASAKLAELRGAFPAFEKSIYANKSMKLRNATTTTIAPTGTISIIAGVSSGIEPLFAVSFIRNVMDNDELPEVNPLFEKVAKERGFYSVELMRKIAKMGSVRHIEEIPEDVRRVFATAHDIDPIWHIRMQAMFQKYTDNAVSKTVNFRKEATREDVREVYMLAYKLGCKGVTIYRDGSRESQVLNIGAVNKDGEKQQEQKIDQKTLKARVRPDVTFGITEKVKIGCGNLYITVNSDEEGICEVFANLGRAGGCPSQSEATSRLISIALRAGVDIKEIIEQLRGIRCHSTLRQKGLKVLSCPDAIGRTLEKVLNMQVEVKDVETIDELTTAVEESSSDCGGNCSLCSIQCSRSTVDFGETSATIDDRQEFGNIKYCPECGSKVQHEGGCMICRNCGFSKCG</sequence>
<evidence type="ECO:0000256" key="11">
    <source>
        <dbReference type="ARBA" id="ARBA00024942"/>
    </source>
</evidence>
<dbReference type="EMBL" id="FQZS01000029">
    <property type="protein sequence ID" value="SHJ31943.1"/>
    <property type="molecule type" value="Genomic_DNA"/>
</dbReference>
<dbReference type="InterPro" id="IPR000788">
    <property type="entry name" value="RNR_lg_C"/>
</dbReference>
<dbReference type="OrthoDB" id="9762933at2"/>
<evidence type="ECO:0000259" key="17">
    <source>
        <dbReference type="Pfam" id="PF12637"/>
    </source>
</evidence>
<evidence type="ECO:0000256" key="9">
    <source>
        <dbReference type="ARBA" id="ARBA00023157"/>
    </source>
</evidence>
<dbReference type="InterPro" id="IPR013344">
    <property type="entry name" value="RNR_NrdJ/NrdZ"/>
</dbReference>
<keyword evidence="4 14" id="KW-0237">DNA synthesis</keyword>
<dbReference type="NCBIfam" id="NF006417">
    <property type="entry name" value="PRK08665.1"/>
    <property type="match status" value="1"/>
</dbReference>
<protein>
    <recommendedName>
        <fullName evidence="14">Vitamin B12-dependent ribonucleotide reductase</fullName>
        <ecNumber evidence="14">1.17.4.1</ecNumber>
    </recommendedName>
</protein>
<dbReference type="GO" id="GO:0009263">
    <property type="term" value="P:deoxyribonucleotide biosynthetic process"/>
    <property type="evidence" value="ECO:0007669"/>
    <property type="project" value="UniProtKB-KW"/>
</dbReference>
<dbReference type="UniPathway" id="UPA00326"/>
<dbReference type="GO" id="GO:0005524">
    <property type="term" value="F:ATP binding"/>
    <property type="evidence" value="ECO:0007669"/>
    <property type="project" value="UniProtKB-KW"/>
</dbReference>
<evidence type="ECO:0000256" key="13">
    <source>
        <dbReference type="ARBA" id="ARBA00047754"/>
    </source>
</evidence>
<dbReference type="PANTHER" id="PTHR43371">
    <property type="entry name" value="VITAMIN B12-DEPENDENT RIBONUCLEOTIDE REDUCTASE"/>
    <property type="match status" value="1"/>
</dbReference>
<keyword evidence="9" id="KW-1015">Disulfide bond</keyword>
<evidence type="ECO:0000256" key="7">
    <source>
        <dbReference type="ARBA" id="ARBA00023002"/>
    </source>
</evidence>
<keyword evidence="8" id="KW-0215">Deoxyribonucleotide synthesis</keyword>
<comment type="function">
    <text evidence="12 14">Catalyzes the reduction of ribonucleotides to deoxyribonucleotides. May function to provide a pool of deoxyribonucleotide precursors for DNA repair during oxygen limitation and/or for immediate growth after restoration of oxygen.</text>
</comment>
<gene>
    <name evidence="18" type="ORF">SAMN02745176_03181</name>
</gene>
<dbReference type="Pfam" id="PF00317">
    <property type="entry name" value="Ribonuc_red_lgN"/>
    <property type="match status" value="1"/>
</dbReference>
<evidence type="ECO:0000256" key="5">
    <source>
        <dbReference type="ARBA" id="ARBA00022741"/>
    </source>
</evidence>
<feature type="domain" description="Ribonucleotide reductase large subunit N-terminal" evidence="15">
    <location>
        <begin position="3"/>
        <end position="82"/>
    </location>
</feature>
<comment type="similarity">
    <text evidence="2 14">Belongs to the ribonucleoside diphosphate reductase class-2 family.</text>
</comment>
<evidence type="ECO:0000256" key="8">
    <source>
        <dbReference type="ARBA" id="ARBA00023116"/>
    </source>
</evidence>
<dbReference type="Proteomes" id="UP000184442">
    <property type="component" value="Unassembled WGS sequence"/>
</dbReference>
<dbReference type="InterPro" id="IPR024434">
    <property type="entry name" value="TSCPD_dom"/>
</dbReference>
<feature type="domain" description="Ribonucleotide reductase large subunit C-terminal" evidence="16">
    <location>
        <begin position="85"/>
        <end position="554"/>
    </location>
</feature>
<comment type="catalytic activity">
    <reaction evidence="13 14">
        <text>a 2'-deoxyribonucleoside 5'-diphosphate + [thioredoxin]-disulfide + H2O = a ribonucleoside 5'-diphosphate + [thioredoxin]-dithiol</text>
        <dbReference type="Rhea" id="RHEA:23252"/>
        <dbReference type="Rhea" id="RHEA-COMP:10698"/>
        <dbReference type="Rhea" id="RHEA-COMP:10700"/>
        <dbReference type="ChEBI" id="CHEBI:15377"/>
        <dbReference type="ChEBI" id="CHEBI:29950"/>
        <dbReference type="ChEBI" id="CHEBI:50058"/>
        <dbReference type="ChEBI" id="CHEBI:57930"/>
        <dbReference type="ChEBI" id="CHEBI:73316"/>
        <dbReference type="EC" id="1.17.4.1"/>
    </reaction>
</comment>
<evidence type="ECO:0000256" key="2">
    <source>
        <dbReference type="ARBA" id="ARBA00007405"/>
    </source>
</evidence>
<dbReference type="InterPro" id="IPR050862">
    <property type="entry name" value="RdRp_reductase_class-2"/>
</dbReference>
<evidence type="ECO:0000256" key="10">
    <source>
        <dbReference type="ARBA" id="ARBA00023285"/>
    </source>
</evidence>
<evidence type="ECO:0000256" key="4">
    <source>
        <dbReference type="ARBA" id="ARBA00022634"/>
    </source>
</evidence>
<dbReference type="PANTHER" id="PTHR43371:SF1">
    <property type="entry name" value="RIBONUCLEOSIDE-DIPHOSPHATE REDUCTASE"/>
    <property type="match status" value="1"/>
</dbReference>
<evidence type="ECO:0000256" key="12">
    <source>
        <dbReference type="ARBA" id="ARBA00025437"/>
    </source>
</evidence>
<dbReference type="InterPro" id="IPR008926">
    <property type="entry name" value="RNR_R1-su_N"/>
</dbReference>
<evidence type="ECO:0000313" key="18">
    <source>
        <dbReference type="EMBL" id="SHJ31943.1"/>
    </source>
</evidence>
<keyword evidence="19" id="KW-1185">Reference proteome</keyword>
<dbReference type="CDD" id="cd20336">
    <property type="entry name" value="Rcat_RBR"/>
    <property type="match status" value="1"/>
</dbReference>
<dbReference type="STRING" id="1122184.SAMN02745176_03181"/>
<comment type="function">
    <text evidence="11">Provides the precursors necessary for DNA synthesis. Catalyzes the biosynthesis of deoxyribonucleotides from the corresponding ribonucleotides.</text>
</comment>